<evidence type="ECO:0000256" key="2">
    <source>
        <dbReference type="ARBA" id="ARBA00022670"/>
    </source>
</evidence>
<dbReference type="OrthoDB" id="167576at2759"/>
<accession>A0A0H1BPP1</accession>
<evidence type="ECO:0000256" key="1">
    <source>
        <dbReference type="ARBA" id="ARBA00010193"/>
    </source>
</evidence>
<dbReference type="CDD" id="cd00044">
    <property type="entry name" value="CysPc"/>
    <property type="match status" value="1"/>
</dbReference>
<organism evidence="8 9">
    <name type="scientific">Blastomyces silverae</name>
    <dbReference type="NCBI Taxonomy" id="2060906"/>
    <lineage>
        <taxon>Eukaryota</taxon>
        <taxon>Fungi</taxon>
        <taxon>Dikarya</taxon>
        <taxon>Ascomycota</taxon>
        <taxon>Pezizomycotina</taxon>
        <taxon>Eurotiomycetes</taxon>
        <taxon>Eurotiomycetidae</taxon>
        <taxon>Onygenales</taxon>
        <taxon>Ajellomycetaceae</taxon>
        <taxon>Blastomyces</taxon>
    </lineage>
</organism>
<dbReference type="Proteomes" id="UP000053573">
    <property type="component" value="Unassembled WGS sequence"/>
</dbReference>
<dbReference type="Gene3D" id="3.90.70.10">
    <property type="entry name" value="Cysteine proteinases"/>
    <property type="match status" value="1"/>
</dbReference>
<feature type="active site" evidence="5">
    <location>
        <position position="395"/>
    </location>
</feature>
<dbReference type="GO" id="GO:0006508">
    <property type="term" value="P:proteolysis"/>
    <property type="evidence" value="ECO:0007669"/>
    <property type="project" value="UniProtKB-KW"/>
</dbReference>
<dbReference type="SMART" id="SM00745">
    <property type="entry name" value="MIT"/>
    <property type="match status" value="1"/>
</dbReference>
<dbReference type="Gene3D" id="2.60.120.380">
    <property type="match status" value="1"/>
</dbReference>
<keyword evidence="3 5" id="KW-0378">Hydrolase</keyword>
<dbReference type="PANTHER" id="PTHR46143:SF1">
    <property type="entry name" value="CALPAIN-7"/>
    <property type="match status" value="1"/>
</dbReference>
<feature type="region of interest" description="Disordered" evidence="6">
    <location>
        <begin position="408"/>
        <end position="432"/>
    </location>
</feature>
<feature type="region of interest" description="Disordered" evidence="6">
    <location>
        <begin position="1"/>
        <end position="27"/>
    </location>
</feature>
<dbReference type="AlphaFoldDB" id="A0A0H1BPP1"/>
<dbReference type="InterPro" id="IPR038765">
    <property type="entry name" value="Papain-like_cys_pep_sf"/>
</dbReference>
<dbReference type="STRING" id="2060906.A0A0H1BPP1"/>
<name>A0A0H1BPP1_9EURO</name>
<protein>
    <recommendedName>
        <fullName evidence="7">Calpain catalytic domain-containing protein</fullName>
    </recommendedName>
</protein>
<dbReference type="InterPro" id="IPR022683">
    <property type="entry name" value="Calpain_III"/>
</dbReference>
<evidence type="ECO:0000256" key="6">
    <source>
        <dbReference type="SAM" id="MobiDB-lite"/>
    </source>
</evidence>
<dbReference type="InterPro" id="IPR007330">
    <property type="entry name" value="MIT_dom"/>
</dbReference>
<dbReference type="EMBL" id="LDEV01000304">
    <property type="protein sequence ID" value="KLJ13504.1"/>
    <property type="molecule type" value="Genomic_DNA"/>
</dbReference>
<feature type="region of interest" description="Disordered" evidence="6">
    <location>
        <begin position="77"/>
        <end position="104"/>
    </location>
</feature>
<dbReference type="SMART" id="SM00720">
    <property type="entry name" value="calpain_III"/>
    <property type="match status" value="1"/>
</dbReference>
<dbReference type="InterPro" id="IPR051297">
    <property type="entry name" value="PalB/RIM13"/>
</dbReference>
<feature type="active site" evidence="5">
    <location>
        <position position="375"/>
    </location>
</feature>
<comment type="caution">
    <text evidence="8">The sequence shown here is derived from an EMBL/GenBank/DDBJ whole genome shotgun (WGS) entry which is preliminary data.</text>
</comment>
<dbReference type="InterPro" id="IPR036213">
    <property type="entry name" value="Calpain_III_sf"/>
</dbReference>
<evidence type="ECO:0000313" key="9">
    <source>
        <dbReference type="Proteomes" id="UP000053573"/>
    </source>
</evidence>
<dbReference type="Pfam" id="PF25435">
    <property type="entry name" value="PalB_C"/>
    <property type="match status" value="1"/>
</dbReference>
<dbReference type="PANTHER" id="PTHR46143">
    <property type="entry name" value="CALPAIN-7"/>
    <property type="match status" value="1"/>
</dbReference>
<keyword evidence="9" id="KW-1185">Reference proteome</keyword>
<keyword evidence="4 5" id="KW-0788">Thiol protease</keyword>
<evidence type="ECO:0000256" key="3">
    <source>
        <dbReference type="ARBA" id="ARBA00022801"/>
    </source>
</evidence>
<dbReference type="Pfam" id="PF00648">
    <property type="entry name" value="Peptidase_C2"/>
    <property type="match status" value="1"/>
</dbReference>
<reference evidence="9" key="1">
    <citation type="journal article" date="2015" name="PLoS Genet.">
        <title>The dynamic genome and transcriptome of the human fungal pathogen Blastomyces and close relative Emmonsia.</title>
        <authorList>
            <person name="Munoz J.F."/>
            <person name="Gauthier G.M."/>
            <person name="Desjardins C.A."/>
            <person name="Gallo J.E."/>
            <person name="Holder J."/>
            <person name="Sullivan T.D."/>
            <person name="Marty A.J."/>
            <person name="Carmen J.C."/>
            <person name="Chen Z."/>
            <person name="Ding L."/>
            <person name="Gujja S."/>
            <person name="Magrini V."/>
            <person name="Misas E."/>
            <person name="Mitreva M."/>
            <person name="Priest M."/>
            <person name="Saif S."/>
            <person name="Whiston E.A."/>
            <person name="Young S."/>
            <person name="Zeng Q."/>
            <person name="Goldman W.E."/>
            <person name="Mardis E.R."/>
            <person name="Taylor J.W."/>
            <person name="McEwen J.G."/>
            <person name="Clay O.K."/>
            <person name="Klein B.S."/>
            <person name="Cuomo C.A."/>
        </authorList>
    </citation>
    <scope>NUCLEOTIDE SEQUENCE [LARGE SCALE GENOMIC DNA]</scope>
    <source>
        <strain evidence="9">UAMH 139</strain>
    </source>
</reference>
<feature type="active site" evidence="5">
    <location>
        <position position="207"/>
    </location>
</feature>
<feature type="compositionally biased region" description="Basic and acidic residues" evidence="6">
    <location>
        <begin position="9"/>
        <end position="22"/>
    </location>
</feature>
<gene>
    <name evidence="8" type="ORF">EMPG_11565</name>
</gene>
<comment type="similarity">
    <text evidence="1">Belongs to the peptidase C2 family. PalB/RIM13 subfamily.</text>
</comment>
<dbReference type="PROSITE" id="PS50203">
    <property type="entry name" value="CALPAIN_CAT"/>
    <property type="match status" value="1"/>
</dbReference>
<keyword evidence="2 5" id="KW-0645">Protease</keyword>
<dbReference type="SUPFAM" id="SSF49758">
    <property type="entry name" value="Calpain large subunit, middle domain (domain III)"/>
    <property type="match status" value="2"/>
</dbReference>
<dbReference type="GO" id="GO:0004198">
    <property type="term" value="F:calcium-dependent cysteine-type endopeptidase activity"/>
    <property type="evidence" value="ECO:0007669"/>
    <property type="project" value="InterPro"/>
</dbReference>
<feature type="domain" description="Calpain catalytic" evidence="7">
    <location>
        <begin position="124"/>
        <end position="457"/>
    </location>
</feature>
<evidence type="ECO:0000256" key="4">
    <source>
        <dbReference type="ARBA" id="ARBA00022807"/>
    </source>
</evidence>
<dbReference type="SMART" id="SM00230">
    <property type="entry name" value="CysPc"/>
    <property type="match status" value="1"/>
</dbReference>
<evidence type="ECO:0000313" key="8">
    <source>
        <dbReference type="EMBL" id="KLJ13504.1"/>
    </source>
</evidence>
<sequence>MPPLSSAQRELEIQARKAEKDVSTAATQSSALDAAISAVESYMNALKLASTPNEKQRLDAKCKELLRKAEDIKKSKYWSQHLQTRTNNSGRNSTAGSRLREPVSTRNLSNREQIILLEDSKLNGFVFPPWSAVPDASEFELEEDDELFTDSCDLPLSKLQREIFDGWKRPAEILGTGEANKDDGESPTPVMGAIHPIDLVQDVTTDCSVVASLCAAISQVERGYSKTSAIKFYPSEEETFSPKLSQSGKYMFRMHFNGCYRKVVIDDRLPSSKTSRFLHVIDRENPALLWPALVEKAYLKVRGGYDFPGSNSGTDLWILTGWIPEQIFLHDEDVIPDQLWKRLFNAFNYGDVLITVGTGSLTEREEEELGLVSVHDYAILDMQEVNGRRQFLVKNPWAAGSIWKGIGQSHPPAPAEGDGENKPDQRQSHRTLSPGTFWTDCDKLLQNFENLYLNWNPTLFSYRQDIHFTWDLSSASSVPGCLAGNPQFAVGSKAGGSVWLLLSRHFHSGDYLGTRNQLIDVSSESDEPGFISLYVFKKDGQRVCVSDGAFRRGPYVDSPNTLMRFEMPPNTVYTVVAAEQSLRRSSQNFSLSGFSTAPLSISHATEEYRHVRKLPAAWTTLTAGGNADSARYPTNPQFRIDILEPCDIAIILETKDPELAAHVKVMWSDGKRVSSVRSRDVVFDSGDYRRGCAFAEHSDLTKGSFTAVCSTFAPDQLGKFTLWIKTTKPCIVKPLPAEGAGQLSTVSDIGRFPPGTDRVLAPITTSRLARITAIVRHKGSWTGTRSVAPSPILMTLELGQGPYKDILASSGDGSFSNAVSGIRIEDFDLQPDFEQRGGLWLVVERVGGPGSHVHDTIELEILSEERVAIGPWGVGGG</sequence>
<feature type="compositionally biased region" description="Polar residues" evidence="6">
    <location>
        <begin position="77"/>
        <end position="96"/>
    </location>
</feature>
<evidence type="ECO:0000256" key="5">
    <source>
        <dbReference type="PROSITE-ProRule" id="PRU00239"/>
    </source>
</evidence>
<dbReference type="SUPFAM" id="SSF54001">
    <property type="entry name" value="Cysteine proteinases"/>
    <property type="match status" value="1"/>
</dbReference>
<proteinExistence type="inferred from homology"/>
<dbReference type="InterPro" id="IPR001300">
    <property type="entry name" value="Peptidase_C2_calpain_cat"/>
</dbReference>
<evidence type="ECO:0000259" key="7">
    <source>
        <dbReference type="PROSITE" id="PS50203"/>
    </source>
</evidence>